<protein>
    <submittedName>
        <fullName evidence="1">Uncharacterized protein</fullName>
    </submittedName>
</protein>
<name>A0A0G0PIH2_9BACT</name>
<dbReference type="Proteomes" id="UP000034325">
    <property type="component" value="Unassembled WGS sequence"/>
</dbReference>
<dbReference type="AlphaFoldDB" id="A0A0G0PIH2"/>
<sequence>MESDPNEMGGIPEEVLEKWVEIWDRNNRAGRRGVLEIDAINYGEGNTCVKYWNKFHGTDEGVMEIVNSKSKAIKK</sequence>
<evidence type="ECO:0000313" key="2">
    <source>
        <dbReference type="Proteomes" id="UP000034325"/>
    </source>
</evidence>
<gene>
    <name evidence="1" type="ORF">UT23_C0007G0052</name>
</gene>
<comment type="caution">
    <text evidence="1">The sequence shown here is derived from an EMBL/GenBank/DDBJ whole genome shotgun (WGS) entry which is preliminary data.</text>
</comment>
<proteinExistence type="predicted"/>
<accession>A0A0G0PIH2</accession>
<evidence type="ECO:0000313" key="1">
    <source>
        <dbReference type="EMBL" id="KKQ97914.1"/>
    </source>
</evidence>
<dbReference type="EMBL" id="LBWA01000007">
    <property type="protein sequence ID" value="KKQ97914.1"/>
    <property type="molecule type" value="Genomic_DNA"/>
</dbReference>
<reference evidence="1 2" key="1">
    <citation type="journal article" date="2015" name="Nature">
        <title>rRNA introns, odd ribosomes, and small enigmatic genomes across a large radiation of phyla.</title>
        <authorList>
            <person name="Brown C.T."/>
            <person name="Hug L.A."/>
            <person name="Thomas B.C."/>
            <person name="Sharon I."/>
            <person name="Castelle C.J."/>
            <person name="Singh A."/>
            <person name="Wilkins M.J."/>
            <person name="Williams K.H."/>
            <person name="Banfield J.F."/>
        </authorList>
    </citation>
    <scope>NUCLEOTIDE SEQUENCE [LARGE SCALE GENOMIC DNA]</scope>
</reference>
<organism evidence="1 2">
    <name type="scientific">Candidatus Woesebacteria bacterium GW2011_GWA1_39_12</name>
    <dbReference type="NCBI Taxonomy" id="1618549"/>
    <lineage>
        <taxon>Bacteria</taxon>
        <taxon>Candidatus Woeseibacteriota</taxon>
    </lineage>
</organism>